<evidence type="ECO:0000313" key="1">
    <source>
        <dbReference type="EMBL" id="CAE7437306.1"/>
    </source>
</evidence>
<protein>
    <submittedName>
        <fullName evidence="1">Uncharacterized protein</fullName>
    </submittedName>
</protein>
<evidence type="ECO:0000313" key="2">
    <source>
        <dbReference type="Proteomes" id="UP000604046"/>
    </source>
</evidence>
<dbReference type="Proteomes" id="UP000604046">
    <property type="component" value="Unassembled WGS sequence"/>
</dbReference>
<comment type="caution">
    <text evidence="1">The sequence shown here is derived from an EMBL/GenBank/DDBJ whole genome shotgun (WGS) entry which is preliminary data.</text>
</comment>
<name>A0A812RFV2_9DINO</name>
<dbReference type="AlphaFoldDB" id="A0A812RFV2"/>
<proteinExistence type="predicted"/>
<sequence>MAEGTMDVSDASAAREQECLPETPRLQYLAVRCNDRPIDLVPAFSPAQYVYSAELDFAEPGFAVDAVPAEGSRFANADKFSSTQLVAPGARVTSKLEVEDVDGKAKNGLEYSVRVVRLTGEEAKAST</sequence>
<keyword evidence="2" id="KW-1185">Reference proteome</keyword>
<gene>
    <name evidence="1" type="ORF">SNAT2548_LOCUS23763</name>
</gene>
<reference evidence="1" key="1">
    <citation type="submission" date="2021-02" db="EMBL/GenBank/DDBJ databases">
        <authorList>
            <person name="Dougan E. K."/>
            <person name="Rhodes N."/>
            <person name="Thang M."/>
            <person name="Chan C."/>
        </authorList>
    </citation>
    <scope>NUCLEOTIDE SEQUENCE</scope>
</reference>
<accession>A0A812RFV2</accession>
<dbReference type="OrthoDB" id="10672320at2759"/>
<dbReference type="EMBL" id="CAJNDS010002334">
    <property type="protein sequence ID" value="CAE7437306.1"/>
    <property type="molecule type" value="Genomic_DNA"/>
</dbReference>
<organism evidence="1 2">
    <name type="scientific">Symbiodinium natans</name>
    <dbReference type="NCBI Taxonomy" id="878477"/>
    <lineage>
        <taxon>Eukaryota</taxon>
        <taxon>Sar</taxon>
        <taxon>Alveolata</taxon>
        <taxon>Dinophyceae</taxon>
        <taxon>Suessiales</taxon>
        <taxon>Symbiodiniaceae</taxon>
        <taxon>Symbiodinium</taxon>
    </lineage>
</organism>